<gene>
    <name evidence="1" type="ORF">PILCRDRAFT_33930</name>
</gene>
<feature type="non-terminal residue" evidence="1">
    <location>
        <position position="74"/>
    </location>
</feature>
<dbReference type="AlphaFoldDB" id="A0A0C3BAE2"/>
<dbReference type="Proteomes" id="UP000054166">
    <property type="component" value="Unassembled WGS sequence"/>
</dbReference>
<protein>
    <submittedName>
        <fullName evidence="1">Uncharacterized protein</fullName>
    </submittedName>
</protein>
<feature type="non-terminal residue" evidence="1">
    <location>
        <position position="1"/>
    </location>
</feature>
<organism evidence="1 2">
    <name type="scientific">Piloderma croceum (strain F 1598)</name>
    <dbReference type="NCBI Taxonomy" id="765440"/>
    <lineage>
        <taxon>Eukaryota</taxon>
        <taxon>Fungi</taxon>
        <taxon>Dikarya</taxon>
        <taxon>Basidiomycota</taxon>
        <taxon>Agaricomycotina</taxon>
        <taxon>Agaricomycetes</taxon>
        <taxon>Agaricomycetidae</taxon>
        <taxon>Atheliales</taxon>
        <taxon>Atheliaceae</taxon>
        <taxon>Piloderma</taxon>
    </lineage>
</organism>
<reference evidence="2" key="2">
    <citation type="submission" date="2015-01" db="EMBL/GenBank/DDBJ databases">
        <title>Evolutionary Origins and Diversification of the Mycorrhizal Mutualists.</title>
        <authorList>
            <consortium name="DOE Joint Genome Institute"/>
            <consortium name="Mycorrhizal Genomics Consortium"/>
            <person name="Kohler A."/>
            <person name="Kuo A."/>
            <person name="Nagy L.G."/>
            <person name="Floudas D."/>
            <person name="Copeland A."/>
            <person name="Barry K.W."/>
            <person name="Cichocki N."/>
            <person name="Veneault-Fourrey C."/>
            <person name="LaButti K."/>
            <person name="Lindquist E.A."/>
            <person name="Lipzen A."/>
            <person name="Lundell T."/>
            <person name="Morin E."/>
            <person name="Murat C."/>
            <person name="Riley R."/>
            <person name="Ohm R."/>
            <person name="Sun H."/>
            <person name="Tunlid A."/>
            <person name="Henrissat B."/>
            <person name="Grigoriev I.V."/>
            <person name="Hibbett D.S."/>
            <person name="Martin F."/>
        </authorList>
    </citation>
    <scope>NUCLEOTIDE SEQUENCE [LARGE SCALE GENOMIC DNA]</scope>
    <source>
        <strain evidence="2">F 1598</strain>
    </source>
</reference>
<reference evidence="1 2" key="1">
    <citation type="submission" date="2014-04" db="EMBL/GenBank/DDBJ databases">
        <authorList>
            <consortium name="DOE Joint Genome Institute"/>
            <person name="Kuo A."/>
            <person name="Tarkka M."/>
            <person name="Buscot F."/>
            <person name="Kohler A."/>
            <person name="Nagy L.G."/>
            <person name="Floudas D."/>
            <person name="Copeland A."/>
            <person name="Barry K.W."/>
            <person name="Cichocki N."/>
            <person name="Veneault-Fourrey C."/>
            <person name="LaButti K."/>
            <person name="Lindquist E.A."/>
            <person name="Lipzen A."/>
            <person name="Lundell T."/>
            <person name="Morin E."/>
            <person name="Murat C."/>
            <person name="Sun H."/>
            <person name="Tunlid A."/>
            <person name="Henrissat B."/>
            <person name="Grigoriev I.V."/>
            <person name="Hibbett D.S."/>
            <person name="Martin F."/>
            <person name="Nordberg H.P."/>
            <person name="Cantor M.N."/>
            <person name="Hua S.X."/>
        </authorList>
    </citation>
    <scope>NUCLEOTIDE SEQUENCE [LARGE SCALE GENOMIC DNA]</scope>
    <source>
        <strain evidence="1 2">F 1598</strain>
    </source>
</reference>
<evidence type="ECO:0000313" key="2">
    <source>
        <dbReference type="Proteomes" id="UP000054166"/>
    </source>
</evidence>
<dbReference type="InParanoid" id="A0A0C3BAE2"/>
<sequence length="74" mass="8453">DDICDTLSVSRASLYRWDAIFEEHGHVIRPPSPLVGRTRIITCAVLTAIHTLYEQEPDLYLDELCTFLAVQHNL</sequence>
<keyword evidence="2" id="KW-1185">Reference proteome</keyword>
<dbReference type="STRING" id="765440.A0A0C3BAE2"/>
<proteinExistence type="predicted"/>
<dbReference type="HOGENOM" id="CLU_2694608_0_0_1"/>
<dbReference type="SUPFAM" id="SSF46689">
    <property type="entry name" value="Homeodomain-like"/>
    <property type="match status" value="1"/>
</dbReference>
<dbReference type="OrthoDB" id="2266637at2759"/>
<dbReference type="InterPro" id="IPR009057">
    <property type="entry name" value="Homeodomain-like_sf"/>
</dbReference>
<accession>A0A0C3BAE2</accession>
<dbReference type="EMBL" id="KN833063">
    <property type="protein sequence ID" value="KIM74297.1"/>
    <property type="molecule type" value="Genomic_DNA"/>
</dbReference>
<evidence type="ECO:0000313" key="1">
    <source>
        <dbReference type="EMBL" id="KIM74297.1"/>
    </source>
</evidence>
<name>A0A0C3BAE2_PILCF</name>